<dbReference type="SUPFAM" id="SSF50249">
    <property type="entry name" value="Nucleic acid-binding proteins"/>
    <property type="match status" value="6"/>
</dbReference>
<dbReference type="PANTHER" id="PTHR10724">
    <property type="entry name" value="30S RIBOSOMAL PROTEIN S1"/>
    <property type="match status" value="1"/>
</dbReference>
<dbReference type="CDD" id="cd04465">
    <property type="entry name" value="S1_RPS1_repeat_ec2_hs2"/>
    <property type="match status" value="1"/>
</dbReference>
<keyword evidence="11" id="KW-1185">Reference proteome</keyword>
<dbReference type="GO" id="GO:0006412">
    <property type="term" value="P:translation"/>
    <property type="evidence" value="ECO:0007669"/>
    <property type="project" value="TreeGrafter"/>
</dbReference>
<dbReference type="GO" id="GO:0022627">
    <property type="term" value="C:cytosolic small ribosomal subunit"/>
    <property type="evidence" value="ECO:0007669"/>
    <property type="project" value="TreeGrafter"/>
</dbReference>
<feature type="region of interest" description="Disordered" evidence="8">
    <location>
        <begin position="618"/>
        <end position="661"/>
    </location>
</feature>
<protein>
    <recommendedName>
        <fullName evidence="6">Small ribosomal subunit protein bS1</fullName>
    </recommendedName>
    <alternativeName>
        <fullName evidence="7">30S ribosomal protein S1</fullName>
    </alternativeName>
</protein>
<dbReference type="InterPro" id="IPR010995">
    <property type="entry name" value="DNA_repair_Rad51/TF_NusA_a-hlx"/>
</dbReference>
<evidence type="ECO:0000256" key="3">
    <source>
        <dbReference type="ARBA" id="ARBA00022884"/>
    </source>
</evidence>
<dbReference type="InterPro" id="IPR003029">
    <property type="entry name" value="S1_domain"/>
</dbReference>
<evidence type="ECO:0000256" key="5">
    <source>
        <dbReference type="ARBA" id="ARBA00023274"/>
    </source>
</evidence>
<feature type="domain" description="S1 motif" evidence="9">
    <location>
        <begin position="413"/>
        <end position="483"/>
    </location>
</feature>
<feature type="domain" description="S1 motif" evidence="9">
    <location>
        <begin position="241"/>
        <end position="309"/>
    </location>
</feature>
<evidence type="ECO:0000256" key="2">
    <source>
        <dbReference type="ARBA" id="ARBA00022737"/>
    </source>
</evidence>
<organism evidence="10 11">
    <name type="scientific">Portibacter lacus</name>
    <dbReference type="NCBI Taxonomy" id="1099794"/>
    <lineage>
        <taxon>Bacteria</taxon>
        <taxon>Pseudomonadati</taxon>
        <taxon>Bacteroidota</taxon>
        <taxon>Saprospiria</taxon>
        <taxon>Saprospirales</taxon>
        <taxon>Haliscomenobacteraceae</taxon>
        <taxon>Portibacter</taxon>
    </lineage>
</organism>
<accession>A0AA37STC4</accession>
<dbReference type="AlphaFoldDB" id="A0AA37STC4"/>
<dbReference type="PRINTS" id="PR00681">
    <property type="entry name" value="RIBOSOMALS1"/>
</dbReference>
<dbReference type="Pfam" id="PF14520">
    <property type="entry name" value="HHH_5"/>
    <property type="match status" value="1"/>
</dbReference>
<name>A0AA37STC4_9BACT</name>
<evidence type="ECO:0000256" key="1">
    <source>
        <dbReference type="ARBA" id="ARBA00006767"/>
    </source>
</evidence>
<feature type="domain" description="S1 motif" evidence="9">
    <location>
        <begin position="326"/>
        <end position="396"/>
    </location>
</feature>
<dbReference type="Pfam" id="PF00575">
    <property type="entry name" value="S1"/>
    <property type="match status" value="6"/>
</dbReference>
<evidence type="ECO:0000256" key="6">
    <source>
        <dbReference type="ARBA" id="ARBA00035293"/>
    </source>
</evidence>
<dbReference type="FunFam" id="2.40.50.140:FF:000110">
    <property type="entry name" value="30S ribosomal protein S1"/>
    <property type="match status" value="1"/>
</dbReference>
<evidence type="ECO:0000313" key="10">
    <source>
        <dbReference type="EMBL" id="GLR17690.1"/>
    </source>
</evidence>
<evidence type="ECO:0000256" key="7">
    <source>
        <dbReference type="ARBA" id="ARBA00035517"/>
    </source>
</evidence>
<dbReference type="GO" id="GO:0003735">
    <property type="term" value="F:structural constituent of ribosome"/>
    <property type="evidence" value="ECO:0007669"/>
    <property type="project" value="TreeGrafter"/>
</dbReference>
<feature type="domain" description="S1 motif" evidence="9">
    <location>
        <begin position="500"/>
        <end position="565"/>
    </location>
</feature>
<dbReference type="RefSeq" id="WP_235291359.1">
    <property type="nucleotide sequence ID" value="NZ_BSOH01000014.1"/>
</dbReference>
<keyword evidence="4 10" id="KW-0689">Ribosomal protein</keyword>
<keyword evidence="2" id="KW-0677">Repeat</keyword>
<dbReference type="Proteomes" id="UP001156666">
    <property type="component" value="Unassembled WGS sequence"/>
</dbReference>
<dbReference type="FunFam" id="2.40.50.140:FF:000011">
    <property type="entry name" value="30S ribosomal protein S1"/>
    <property type="match status" value="1"/>
</dbReference>
<dbReference type="EMBL" id="BSOH01000014">
    <property type="protein sequence ID" value="GLR17690.1"/>
    <property type="molecule type" value="Genomic_DNA"/>
</dbReference>
<dbReference type="InterPro" id="IPR012340">
    <property type="entry name" value="NA-bd_OB-fold"/>
</dbReference>
<proteinExistence type="inferred from homology"/>
<reference evidence="10" key="1">
    <citation type="journal article" date="2014" name="Int. J. Syst. Evol. Microbiol.">
        <title>Complete genome sequence of Corynebacterium casei LMG S-19264T (=DSM 44701T), isolated from a smear-ripened cheese.</title>
        <authorList>
            <consortium name="US DOE Joint Genome Institute (JGI-PGF)"/>
            <person name="Walter F."/>
            <person name="Albersmeier A."/>
            <person name="Kalinowski J."/>
            <person name="Ruckert C."/>
        </authorList>
    </citation>
    <scope>NUCLEOTIDE SEQUENCE</scope>
    <source>
        <strain evidence="10">NBRC 108769</strain>
    </source>
</reference>
<reference evidence="10" key="2">
    <citation type="submission" date="2023-01" db="EMBL/GenBank/DDBJ databases">
        <title>Draft genome sequence of Portibacter lacus strain NBRC 108769.</title>
        <authorList>
            <person name="Sun Q."/>
            <person name="Mori K."/>
        </authorList>
    </citation>
    <scope>NUCLEOTIDE SEQUENCE</scope>
    <source>
        <strain evidence="10">NBRC 108769</strain>
    </source>
</reference>
<feature type="domain" description="S1 motif" evidence="9">
    <location>
        <begin position="154"/>
        <end position="220"/>
    </location>
</feature>
<dbReference type="GO" id="GO:0000166">
    <property type="term" value="F:nucleotide binding"/>
    <property type="evidence" value="ECO:0007669"/>
    <property type="project" value="InterPro"/>
</dbReference>
<dbReference type="Gene3D" id="2.40.50.140">
    <property type="entry name" value="Nucleic acid-binding proteins"/>
    <property type="match status" value="6"/>
</dbReference>
<evidence type="ECO:0000313" key="11">
    <source>
        <dbReference type="Proteomes" id="UP001156666"/>
    </source>
</evidence>
<dbReference type="Gene3D" id="1.10.150.20">
    <property type="entry name" value="5' to 3' exonuclease, C-terminal subdomain"/>
    <property type="match status" value="1"/>
</dbReference>
<comment type="similarity">
    <text evidence="1">Belongs to the bacterial ribosomal protein bS1 family.</text>
</comment>
<evidence type="ECO:0000259" key="9">
    <source>
        <dbReference type="PROSITE" id="PS50126"/>
    </source>
</evidence>
<keyword evidence="5" id="KW-0687">Ribonucleoprotein</keyword>
<sequence>MSDDKKVETPESNDAVEETAVVEETPVQAEEPKTAHDDFDWSISNKNAISYTDDEIENYLKDYEQTLTLVNENEIIKGKVTSISASDVVLDINYKSDGIVSLSEFRDLGEIKIGDEVDVYVESQEDERGQLVLSRRKAKLFKAWENIVDSYKNGTIITGTVISKTKGGLIADCGGLETFLPGSQIDIKPIIDYDQYVGKTMEFKVVKINEAIKNAVISHKALIESDLADQREAIIQSLEKGQVLEGIVKNITDFGAFMDLGGVDGLLYITDISWGRINHPNEVLELNQKLNVVVLDFDENKKRISLGLKQLQPHPWEVLGAEIVEGSVLKGKIVNIEDYGAFLEISPGVEGLIHVSEVSWRTQPVNAREFFTLDQEFDAKVVTIDREERKMSLSIKQLSEDPWDGIEAKFPVESRHTGIVKNLTPYGVFVELEEGIGGMVHISDLSWTKRYSHPSEFTKVGEEIECVILEIDKSDRKLSLGHKQIEENPWDTFAQVFPQGSYHEATVVKKEDRGSIVQLPYGLEAFAPAKHLKKEDGTFAAVDDNLTFKVIEFNRDDKRILVSHTRYLEDIQREADDQVKGEQRKEREDTRNVVKTRNASIEKTTLGDLNVFSQLKEQMAESKPAPKAAPKKEEVKEEVAPVKEEAKEAAPKAEKSETAADDLKKIEGIGPKIAEKLGEAGINTFAELAAASAEKLGEILEEAGPRYKMHDPTTWPQQSQLAADGKWDELKTLQDELDGGRK</sequence>
<dbReference type="GO" id="GO:0003729">
    <property type="term" value="F:mRNA binding"/>
    <property type="evidence" value="ECO:0007669"/>
    <property type="project" value="TreeGrafter"/>
</dbReference>
<evidence type="ECO:0000256" key="4">
    <source>
        <dbReference type="ARBA" id="ARBA00022980"/>
    </source>
</evidence>
<dbReference type="InterPro" id="IPR050437">
    <property type="entry name" value="Ribos_protein_bS1-like"/>
</dbReference>
<dbReference type="NCBIfam" id="NF004953">
    <property type="entry name" value="PRK06299.1-3"/>
    <property type="match status" value="1"/>
</dbReference>
<dbReference type="SUPFAM" id="SSF47794">
    <property type="entry name" value="Rad51 N-terminal domain-like"/>
    <property type="match status" value="1"/>
</dbReference>
<dbReference type="CDD" id="cd05687">
    <property type="entry name" value="S1_RPS1_repeat_ec1_hs1"/>
    <property type="match status" value="1"/>
</dbReference>
<feature type="compositionally biased region" description="Basic and acidic residues" evidence="8">
    <location>
        <begin position="630"/>
        <end position="661"/>
    </location>
</feature>
<feature type="region of interest" description="Disordered" evidence="8">
    <location>
        <begin position="1"/>
        <end position="36"/>
    </location>
</feature>
<keyword evidence="3" id="KW-0694">RNA-binding</keyword>
<dbReference type="InterPro" id="IPR035104">
    <property type="entry name" value="Ribosomal_protein_S1-like"/>
</dbReference>
<dbReference type="SMART" id="SM00316">
    <property type="entry name" value="S1"/>
    <property type="match status" value="6"/>
</dbReference>
<gene>
    <name evidence="10" type="ORF">GCM10007940_23050</name>
</gene>
<dbReference type="PANTHER" id="PTHR10724:SF7">
    <property type="entry name" value="SMALL RIBOSOMAL SUBUNIT PROTEIN BS1C"/>
    <property type="match status" value="1"/>
</dbReference>
<dbReference type="PROSITE" id="PS50126">
    <property type="entry name" value="S1"/>
    <property type="match status" value="6"/>
</dbReference>
<comment type="caution">
    <text evidence="10">The sequence shown here is derived from an EMBL/GenBank/DDBJ whole genome shotgun (WGS) entry which is preliminary data.</text>
</comment>
<evidence type="ECO:0000256" key="8">
    <source>
        <dbReference type="SAM" id="MobiDB-lite"/>
    </source>
</evidence>
<dbReference type="CDD" id="cd05688">
    <property type="entry name" value="S1_RPS1_repeat_ec3"/>
    <property type="match status" value="1"/>
</dbReference>
<feature type="domain" description="S1 motif" evidence="9">
    <location>
        <begin position="73"/>
        <end position="136"/>
    </location>
</feature>